<sequence>MEYFVFILAILLLVGSISIAMPSKSSREISKIRMEAQMMGVKISSTIYGKNKFKNKNSNPVSYQIKNTTTLKEGHFIRDKTDLILYSPVKLKYVDNFESIEKQLKSLSKSIDELIFTESFIFFLWKELDGLNELKNILDELGNLKNF</sequence>
<dbReference type="EMBL" id="SHBF01000013">
    <property type="protein sequence ID" value="RZO27648.1"/>
    <property type="molecule type" value="Genomic_DNA"/>
</dbReference>
<evidence type="ECO:0000313" key="2">
    <source>
        <dbReference type="Proteomes" id="UP000318710"/>
    </source>
</evidence>
<proteinExistence type="predicted"/>
<dbReference type="Proteomes" id="UP000318710">
    <property type="component" value="Unassembled WGS sequence"/>
</dbReference>
<name>A0A520N2E0_9GAMM</name>
<comment type="caution">
    <text evidence="1">The sequence shown here is derived from an EMBL/GenBank/DDBJ whole genome shotgun (WGS) entry which is preliminary data.</text>
</comment>
<dbReference type="AlphaFoldDB" id="A0A520N2E0"/>
<gene>
    <name evidence="1" type="ORF">EVA93_02840</name>
</gene>
<evidence type="ECO:0000313" key="1">
    <source>
        <dbReference type="EMBL" id="RZO27648.1"/>
    </source>
</evidence>
<organism evidence="1 2">
    <name type="scientific">SAR86 cluster bacterium</name>
    <dbReference type="NCBI Taxonomy" id="2030880"/>
    <lineage>
        <taxon>Bacteria</taxon>
        <taxon>Pseudomonadati</taxon>
        <taxon>Pseudomonadota</taxon>
        <taxon>Gammaproteobacteria</taxon>
        <taxon>SAR86 cluster</taxon>
    </lineage>
</organism>
<reference evidence="1 2" key="1">
    <citation type="submission" date="2019-02" db="EMBL/GenBank/DDBJ databases">
        <title>Prokaryotic population dynamics and viral predation in marine succession experiment using metagenomics: the confinement effect.</title>
        <authorList>
            <person name="Haro-Moreno J.M."/>
            <person name="Rodriguez-Valera F."/>
            <person name="Lopez-Perez M."/>
        </authorList>
    </citation>
    <scope>NUCLEOTIDE SEQUENCE [LARGE SCALE GENOMIC DNA]</scope>
    <source>
        <strain evidence="1">MED-G160</strain>
    </source>
</reference>
<protein>
    <submittedName>
        <fullName evidence="1">Uncharacterized protein</fullName>
    </submittedName>
</protein>
<accession>A0A520N2E0</accession>